<protein>
    <submittedName>
        <fullName evidence="2">GNAT family N-acetyltransferase</fullName>
    </submittedName>
</protein>
<dbReference type="STRING" id="1423778.FC70_GL000536"/>
<organism evidence="2 3">
    <name type="scientific">Paucilactobacillus oligofermentans DSM 15707 = LMG 22743</name>
    <dbReference type="NCBI Taxonomy" id="1423778"/>
    <lineage>
        <taxon>Bacteria</taxon>
        <taxon>Bacillati</taxon>
        <taxon>Bacillota</taxon>
        <taxon>Bacilli</taxon>
        <taxon>Lactobacillales</taxon>
        <taxon>Lactobacillaceae</taxon>
        <taxon>Paucilactobacillus</taxon>
    </lineage>
</organism>
<name>A0A0R1RGF5_9LACO</name>
<reference evidence="2 3" key="1">
    <citation type="journal article" date="2015" name="Genome Announc.">
        <title>Expanding the biotechnology potential of lactobacilli through comparative genomics of 213 strains and associated genera.</title>
        <authorList>
            <person name="Sun Z."/>
            <person name="Harris H.M."/>
            <person name="McCann A."/>
            <person name="Guo C."/>
            <person name="Argimon S."/>
            <person name="Zhang W."/>
            <person name="Yang X."/>
            <person name="Jeffery I.B."/>
            <person name="Cooney J.C."/>
            <person name="Kagawa T.F."/>
            <person name="Liu W."/>
            <person name="Song Y."/>
            <person name="Salvetti E."/>
            <person name="Wrobel A."/>
            <person name="Rasinkangas P."/>
            <person name="Parkhill J."/>
            <person name="Rea M.C."/>
            <person name="O'Sullivan O."/>
            <person name="Ritari J."/>
            <person name="Douillard F.P."/>
            <person name="Paul Ross R."/>
            <person name="Yang R."/>
            <person name="Briner A.E."/>
            <person name="Felis G.E."/>
            <person name="de Vos W.M."/>
            <person name="Barrangou R."/>
            <person name="Klaenhammer T.R."/>
            <person name="Caufield P.W."/>
            <person name="Cui Y."/>
            <person name="Zhang H."/>
            <person name="O'Toole P.W."/>
        </authorList>
    </citation>
    <scope>NUCLEOTIDE SEQUENCE [LARGE SCALE GENOMIC DNA]</scope>
    <source>
        <strain evidence="2 3">DSM 15707</strain>
    </source>
</reference>
<dbReference type="InterPro" id="IPR050276">
    <property type="entry name" value="MshD_Acetyltransferase"/>
</dbReference>
<evidence type="ECO:0000259" key="1">
    <source>
        <dbReference type="PROSITE" id="PS51186"/>
    </source>
</evidence>
<gene>
    <name evidence="2" type="ORF">FC70_GL000536</name>
</gene>
<dbReference type="Proteomes" id="UP000051697">
    <property type="component" value="Unassembled WGS sequence"/>
</dbReference>
<dbReference type="OrthoDB" id="5319888at2"/>
<dbReference type="GO" id="GO:0016747">
    <property type="term" value="F:acyltransferase activity, transferring groups other than amino-acyl groups"/>
    <property type="evidence" value="ECO:0007669"/>
    <property type="project" value="InterPro"/>
</dbReference>
<sequence>MIRKAQPADAKMVAPLIYTVLEDMELDLILKVDKKDWIKVLEKAFKVDDHRYSYQNAFVNEYEGTVAGVAFGYPEEMEAGIDEAFDEFLIELGLPQDVQLFNDKEAYPNEWYLDTLSVNPDFQGLGVGTQLLEMLPTFVKTMEINKIGLNVDEQNGRAEKLYRKIGYQKVGSLTLGTHPYSHLQLEI</sequence>
<dbReference type="SUPFAM" id="SSF55729">
    <property type="entry name" value="Acyl-CoA N-acyltransferases (Nat)"/>
    <property type="match status" value="1"/>
</dbReference>
<evidence type="ECO:0000313" key="3">
    <source>
        <dbReference type="Proteomes" id="UP000051697"/>
    </source>
</evidence>
<dbReference type="PROSITE" id="PS51186">
    <property type="entry name" value="GNAT"/>
    <property type="match status" value="1"/>
</dbReference>
<dbReference type="InterPro" id="IPR016181">
    <property type="entry name" value="Acyl_CoA_acyltransferase"/>
</dbReference>
<dbReference type="EMBL" id="AZFE01000030">
    <property type="protein sequence ID" value="KRL55951.1"/>
    <property type="molecule type" value="Genomic_DNA"/>
</dbReference>
<dbReference type="PANTHER" id="PTHR43617">
    <property type="entry name" value="L-AMINO ACID N-ACETYLTRANSFERASE"/>
    <property type="match status" value="1"/>
</dbReference>
<accession>A0A0R1RGF5</accession>
<dbReference type="PANTHER" id="PTHR43617:SF22">
    <property type="entry name" value="L-AMINO ACID N-ACETYLTRANSFERASE AAAT"/>
    <property type="match status" value="1"/>
</dbReference>
<dbReference type="Pfam" id="PF00583">
    <property type="entry name" value="Acetyltransf_1"/>
    <property type="match status" value="1"/>
</dbReference>
<keyword evidence="3" id="KW-1185">Reference proteome</keyword>
<dbReference type="KEGG" id="lol:LACOL_0759"/>
<dbReference type="AlphaFoldDB" id="A0A0R1RGF5"/>
<dbReference type="InterPro" id="IPR000182">
    <property type="entry name" value="GNAT_dom"/>
</dbReference>
<evidence type="ECO:0000313" key="2">
    <source>
        <dbReference type="EMBL" id="KRL55951.1"/>
    </source>
</evidence>
<dbReference type="RefSeq" id="WP_057889514.1">
    <property type="nucleotide sequence ID" value="NZ_AZFE01000030.1"/>
</dbReference>
<dbReference type="Gene3D" id="3.40.630.30">
    <property type="match status" value="1"/>
</dbReference>
<proteinExistence type="predicted"/>
<dbReference type="PATRIC" id="fig|1423778.4.peg.563"/>
<feature type="domain" description="N-acetyltransferase" evidence="1">
    <location>
        <begin position="1"/>
        <end position="187"/>
    </location>
</feature>
<dbReference type="CDD" id="cd04301">
    <property type="entry name" value="NAT_SF"/>
    <property type="match status" value="1"/>
</dbReference>
<keyword evidence="2" id="KW-0808">Transferase</keyword>
<comment type="caution">
    <text evidence="2">The sequence shown here is derived from an EMBL/GenBank/DDBJ whole genome shotgun (WGS) entry which is preliminary data.</text>
</comment>